<dbReference type="RefSeq" id="WP_239162726.1">
    <property type="nucleotide sequence ID" value="NZ_BOMV01000026.1"/>
</dbReference>
<dbReference type="GO" id="GO:0009279">
    <property type="term" value="C:cell outer membrane"/>
    <property type="evidence" value="ECO:0007669"/>
    <property type="project" value="TreeGrafter"/>
</dbReference>
<dbReference type="Pfam" id="PF14200">
    <property type="entry name" value="RicinB_lectin_2"/>
    <property type="match status" value="2"/>
</dbReference>
<name>A0A919MUE3_9ACTN</name>
<dbReference type="PANTHER" id="PTHR31321:SF57">
    <property type="entry name" value="PECTINESTERASE 53-RELATED"/>
    <property type="match status" value="1"/>
</dbReference>
<dbReference type="GO" id="GO:0045490">
    <property type="term" value="P:pectin catabolic process"/>
    <property type="evidence" value="ECO:0007669"/>
    <property type="project" value="UniProtKB-UniRule"/>
</dbReference>
<feature type="region of interest" description="Disordered" evidence="6">
    <location>
        <begin position="440"/>
        <end position="461"/>
    </location>
</feature>
<feature type="domain" description="Ricin B lectin" evidence="7">
    <location>
        <begin position="42"/>
        <end position="178"/>
    </location>
</feature>
<dbReference type="SMART" id="SM00458">
    <property type="entry name" value="RICIN"/>
    <property type="match status" value="1"/>
</dbReference>
<dbReference type="InterPro" id="IPR011050">
    <property type="entry name" value="Pectin_lyase_fold/virulence"/>
</dbReference>
<dbReference type="PROSITE" id="PS00503">
    <property type="entry name" value="PECTINESTERASE_2"/>
    <property type="match status" value="1"/>
</dbReference>
<keyword evidence="3 5" id="KW-0063">Aspartyl esterase</keyword>
<dbReference type="InterPro" id="IPR012334">
    <property type="entry name" value="Pectin_lyas_fold"/>
</dbReference>
<dbReference type="InterPro" id="IPR000070">
    <property type="entry name" value="Pectinesterase_cat"/>
</dbReference>
<dbReference type="PANTHER" id="PTHR31321">
    <property type="entry name" value="ACYL-COA THIOESTER HYDROLASE YBHC-RELATED"/>
    <property type="match status" value="1"/>
</dbReference>
<feature type="compositionally biased region" description="Polar residues" evidence="6">
    <location>
        <begin position="447"/>
        <end position="461"/>
    </location>
</feature>
<dbReference type="AlphaFoldDB" id="A0A919MUE3"/>
<dbReference type="PROSITE" id="PS51318">
    <property type="entry name" value="TAT"/>
    <property type="match status" value="1"/>
</dbReference>
<proteinExistence type="inferred from homology"/>
<feature type="signal peptide" evidence="5">
    <location>
        <begin position="1"/>
        <end position="35"/>
    </location>
</feature>
<comment type="caution">
    <text evidence="8">The sequence shown here is derived from an EMBL/GenBank/DDBJ whole genome shotgun (WGS) entry which is preliminary data.</text>
</comment>
<dbReference type="SUPFAM" id="SSF50370">
    <property type="entry name" value="Ricin B-like lectins"/>
    <property type="match status" value="1"/>
</dbReference>
<dbReference type="EMBL" id="BOMV01000026">
    <property type="protein sequence ID" value="GIE95244.1"/>
    <property type="molecule type" value="Genomic_DNA"/>
</dbReference>
<feature type="active site" evidence="4">
    <location>
        <position position="339"/>
    </location>
</feature>
<dbReference type="InterPro" id="IPR000772">
    <property type="entry name" value="Ricin_B_lectin"/>
</dbReference>
<dbReference type="InterPro" id="IPR035992">
    <property type="entry name" value="Ricin_B-like_lectins"/>
</dbReference>
<sequence>MSGFLNRTARRLLATVVGVSATAAAVAVTMMPAEAAVAPAGGGTYAIAAGNGGRCIDVAAGSKDNGGLLQQWGCSGATWQQFTVTARANNRFNLVNVNSTRCVDVPNGAATAGVQIHQWGCGDGTKPAQLFTFAASGSGYQIRNVASGMCLSIATAGNGAAVTQEGCAANANQQWQFTSVSGGGGGSCPCTVSKDGTGQYSTVQAAIDAVPANNTSRRTITIAPGTYREIVTIPANKPFITLQGAGTAANQTLIVNNHSSAGGWGTSGSATVFVNGKDFIAGNLTMSNDYGEGSQAVAVNVNGDRAIFNNVRFLGAQDTLLLNNYRSYYVNSYIEGTVDFIFGGGTGVFNASQIYEKRSTGGPITAARTDPANAYGFLFYRCTITGATNNTTQLGRPWGPSAQVLYRESNLSATIRTAQPWTDMSGNTWQNARFLEYKNTGSGAGTNGNRPQLSDSQAANYTPQRYLAGTDGWNPL</sequence>
<evidence type="ECO:0000256" key="6">
    <source>
        <dbReference type="SAM" id="MobiDB-lite"/>
    </source>
</evidence>
<evidence type="ECO:0000313" key="8">
    <source>
        <dbReference type="EMBL" id="GIE95244.1"/>
    </source>
</evidence>
<dbReference type="PROSITE" id="PS50231">
    <property type="entry name" value="RICIN_B_LECTIN"/>
    <property type="match status" value="1"/>
</dbReference>
<evidence type="ECO:0000256" key="1">
    <source>
        <dbReference type="ARBA" id="ARBA00008891"/>
    </source>
</evidence>
<keyword evidence="2 5" id="KW-0378">Hydrolase</keyword>
<dbReference type="InterPro" id="IPR006311">
    <property type="entry name" value="TAT_signal"/>
</dbReference>
<keyword evidence="9" id="KW-1185">Reference proteome</keyword>
<evidence type="ECO:0000256" key="4">
    <source>
        <dbReference type="PROSITE-ProRule" id="PRU10040"/>
    </source>
</evidence>
<dbReference type="GO" id="GO:0030599">
    <property type="term" value="F:pectinesterase activity"/>
    <property type="evidence" value="ECO:0007669"/>
    <property type="project" value="UniProtKB-UniRule"/>
</dbReference>
<dbReference type="InterPro" id="IPR033131">
    <property type="entry name" value="Pectinesterase_Asp_AS"/>
</dbReference>
<comment type="catalytic activity">
    <reaction evidence="5">
        <text>[(1-&gt;4)-alpha-D-galacturonosyl methyl ester](n) + n H2O = [(1-&gt;4)-alpha-D-galacturonosyl](n) + n methanol + n H(+)</text>
        <dbReference type="Rhea" id="RHEA:22380"/>
        <dbReference type="Rhea" id="RHEA-COMP:14570"/>
        <dbReference type="Rhea" id="RHEA-COMP:14573"/>
        <dbReference type="ChEBI" id="CHEBI:15377"/>
        <dbReference type="ChEBI" id="CHEBI:15378"/>
        <dbReference type="ChEBI" id="CHEBI:17790"/>
        <dbReference type="ChEBI" id="CHEBI:140522"/>
        <dbReference type="ChEBI" id="CHEBI:140523"/>
        <dbReference type="EC" id="3.1.1.11"/>
    </reaction>
</comment>
<dbReference type="Gene3D" id="2.160.20.10">
    <property type="entry name" value="Single-stranded right-handed beta-helix, Pectin lyase-like"/>
    <property type="match status" value="1"/>
</dbReference>
<evidence type="ECO:0000313" key="9">
    <source>
        <dbReference type="Proteomes" id="UP000636960"/>
    </source>
</evidence>
<evidence type="ECO:0000259" key="7">
    <source>
        <dbReference type="SMART" id="SM00458"/>
    </source>
</evidence>
<dbReference type="SUPFAM" id="SSF51126">
    <property type="entry name" value="Pectin lyase-like"/>
    <property type="match status" value="1"/>
</dbReference>
<dbReference type="Gene3D" id="2.80.10.50">
    <property type="match status" value="2"/>
</dbReference>
<comment type="similarity">
    <text evidence="1">Belongs to the pectinesterase family.</text>
</comment>
<dbReference type="Proteomes" id="UP000636960">
    <property type="component" value="Unassembled WGS sequence"/>
</dbReference>
<accession>A0A919MUE3</accession>
<feature type="chain" id="PRO_5038155019" description="Pectinesterase" evidence="5">
    <location>
        <begin position="36"/>
        <end position="476"/>
    </location>
</feature>
<organism evidence="8 9">
    <name type="scientific">Paractinoplanes rishiriensis</name>
    <dbReference type="NCBI Taxonomy" id="1050105"/>
    <lineage>
        <taxon>Bacteria</taxon>
        <taxon>Bacillati</taxon>
        <taxon>Actinomycetota</taxon>
        <taxon>Actinomycetes</taxon>
        <taxon>Micromonosporales</taxon>
        <taxon>Micromonosporaceae</taxon>
        <taxon>Paractinoplanes</taxon>
    </lineage>
</organism>
<dbReference type="EC" id="3.1.1.11" evidence="5"/>
<dbReference type="Pfam" id="PF01095">
    <property type="entry name" value="Pectinesterase"/>
    <property type="match status" value="1"/>
</dbReference>
<dbReference type="GO" id="GO:0042545">
    <property type="term" value="P:cell wall modification"/>
    <property type="evidence" value="ECO:0007669"/>
    <property type="project" value="UniProtKB-UniRule"/>
</dbReference>
<evidence type="ECO:0000256" key="2">
    <source>
        <dbReference type="ARBA" id="ARBA00022801"/>
    </source>
</evidence>
<gene>
    <name evidence="8" type="ORF">Ari01nite_27090</name>
</gene>
<comment type="pathway">
    <text evidence="5">Glycan metabolism; pectin degradation; 2-dehydro-3-deoxy-D-gluconate from pectin: step 1/5.</text>
</comment>
<evidence type="ECO:0000256" key="5">
    <source>
        <dbReference type="RuleBase" id="RU000589"/>
    </source>
</evidence>
<keyword evidence="5" id="KW-0732">Signal</keyword>
<protein>
    <recommendedName>
        <fullName evidence="5">Pectinesterase</fullName>
        <ecNumber evidence="5">3.1.1.11</ecNumber>
    </recommendedName>
</protein>
<evidence type="ECO:0000256" key="3">
    <source>
        <dbReference type="ARBA" id="ARBA00023085"/>
    </source>
</evidence>
<reference evidence="8" key="1">
    <citation type="submission" date="2021-01" db="EMBL/GenBank/DDBJ databases">
        <title>Whole genome shotgun sequence of Actinoplanes rishiriensis NBRC 108556.</title>
        <authorList>
            <person name="Komaki H."/>
            <person name="Tamura T."/>
        </authorList>
    </citation>
    <scope>NUCLEOTIDE SEQUENCE</scope>
    <source>
        <strain evidence="8">NBRC 108556</strain>
    </source>
</reference>
<dbReference type="CDD" id="cd00161">
    <property type="entry name" value="beta-trefoil_Ricin-like"/>
    <property type="match status" value="1"/>
</dbReference>